<protein>
    <recommendedName>
        <fullName evidence="1">DDE-1 domain-containing protein</fullName>
    </recommendedName>
</protein>
<dbReference type="InterPro" id="IPR004875">
    <property type="entry name" value="DDE_SF_endonuclease_dom"/>
</dbReference>
<evidence type="ECO:0000313" key="2">
    <source>
        <dbReference type="EMBL" id="KIK60370.1"/>
    </source>
</evidence>
<dbReference type="EMBL" id="KN834775">
    <property type="protein sequence ID" value="KIK60370.1"/>
    <property type="molecule type" value="Genomic_DNA"/>
</dbReference>
<dbReference type="HOGENOM" id="CLU_013929_2_4_1"/>
<evidence type="ECO:0000259" key="1">
    <source>
        <dbReference type="Pfam" id="PF03184"/>
    </source>
</evidence>
<dbReference type="AlphaFoldDB" id="A0A0D0B9L6"/>
<keyword evidence="3" id="KW-1185">Reference proteome</keyword>
<accession>A0A0D0B9L6</accession>
<dbReference type="GO" id="GO:0003676">
    <property type="term" value="F:nucleic acid binding"/>
    <property type="evidence" value="ECO:0007669"/>
    <property type="project" value="InterPro"/>
</dbReference>
<feature type="domain" description="DDE-1" evidence="1">
    <location>
        <begin position="3"/>
        <end position="98"/>
    </location>
</feature>
<gene>
    <name evidence="2" type="ORF">GYMLUDRAFT_167704</name>
</gene>
<feature type="non-terminal residue" evidence="2">
    <location>
        <position position="1"/>
    </location>
</feature>
<organism evidence="2 3">
    <name type="scientific">Collybiopsis luxurians FD-317 M1</name>
    <dbReference type="NCBI Taxonomy" id="944289"/>
    <lineage>
        <taxon>Eukaryota</taxon>
        <taxon>Fungi</taxon>
        <taxon>Dikarya</taxon>
        <taxon>Basidiomycota</taxon>
        <taxon>Agaricomycotina</taxon>
        <taxon>Agaricomycetes</taxon>
        <taxon>Agaricomycetidae</taxon>
        <taxon>Agaricales</taxon>
        <taxon>Marasmiineae</taxon>
        <taxon>Omphalotaceae</taxon>
        <taxon>Collybiopsis</taxon>
        <taxon>Collybiopsis luxurians</taxon>
    </lineage>
</organism>
<reference evidence="2 3" key="1">
    <citation type="submission" date="2014-04" db="EMBL/GenBank/DDBJ databases">
        <title>Evolutionary Origins and Diversification of the Mycorrhizal Mutualists.</title>
        <authorList>
            <consortium name="DOE Joint Genome Institute"/>
            <consortium name="Mycorrhizal Genomics Consortium"/>
            <person name="Kohler A."/>
            <person name="Kuo A."/>
            <person name="Nagy L.G."/>
            <person name="Floudas D."/>
            <person name="Copeland A."/>
            <person name="Barry K.W."/>
            <person name="Cichocki N."/>
            <person name="Veneault-Fourrey C."/>
            <person name="LaButti K."/>
            <person name="Lindquist E.A."/>
            <person name="Lipzen A."/>
            <person name="Lundell T."/>
            <person name="Morin E."/>
            <person name="Murat C."/>
            <person name="Riley R."/>
            <person name="Ohm R."/>
            <person name="Sun H."/>
            <person name="Tunlid A."/>
            <person name="Henrissat B."/>
            <person name="Grigoriev I.V."/>
            <person name="Hibbett D.S."/>
            <person name="Martin F."/>
        </authorList>
    </citation>
    <scope>NUCLEOTIDE SEQUENCE [LARGE SCALE GENOMIC DNA]</scope>
    <source>
        <strain evidence="2 3">FD-317 M1</strain>
    </source>
</reference>
<evidence type="ECO:0000313" key="3">
    <source>
        <dbReference type="Proteomes" id="UP000053593"/>
    </source>
</evidence>
<proteinExistence type="predicted"/>
<dbReference type="OrthoDB" id="3064354at2759"/>
<sequence length="98" mass="11079">TGKPILLIFDGHGSHMGEDWIDLALANNIILFCLPLHTTHCLQVLDVSCFGPLQTAWFNQCDTVLAETGELMELQFVVKEYWEARKVAFKETTILAAW</sequence>
<dbReference type="Proteomes" id="UP000053593">
    <property type="component" value="Unassembled WGS sequence"/>
</dbReference>
<name>A0A0D0B9L6_9AGAR</name>
<dbReference type="Pfam" id="PF03184">
    <property type="entry name" value="DDE_1"/>
    <property type="match status" value="1"/>
</dbReference>